<gene>
    <name evidence="1" type="ORF">CBM2636_MP20773</name>
</gene>
<protein>
    <submittedName>
        <fullName evidence="1">Uncharacterized protein</fullName>
    </submittedName>
</protein>
<dbReference type="AlphaFoldDB" id="A0A9Q7UXE6"/>
<accession>A0A9Q7UXE6</accession>
<keyword evidence="1" id="KW-0614">Plasmid</keyword>
<name>A0A9Q7UXE6_9BURK</name>
<evidence type="ECO:0000313" key="2">
    <source>
        <dbReference type="Proteomes" id="UP000254259"/>
    </source>
</evidence>
<evidence type="ECO:0000313" key="1">
    <source>
        <dbReference type="EMBL" id="SPD67923.1"/>
    </source>
</evidence>
<dbReference type="Proteomes" id="UP000254259">
    <property type="component" value="Plasmid CBM2636_mp"/>
</dbReference>
<proteinExistence type="predicted"/>
<sequence length="74" mass="8379">MMGARWRSGEAGLGRNVTKSAVGAGRGYNSDWHPMVSAFAHSSRLLPQRRVLLYNRDEISYFQGYHYVNQIFSG</sequence>
<geneLocation type="plasmid" evidence="2">
    <name>cbm2636_mp</name>
</geneLocation>
<reference evidence="1 2" key="1">
    <citation type="submission" date="2018-01" db="EMBL/GenBank/DDBJ databases">
        <authorList>
            <person name="Clerissi C."/>
        </authorList>
    </citation>
    <scope>NUCLEOTIDE SEQUENCE [LARGE SCALE GENOMIC DNA]</scope>
    <source>
        <strain evidence="1">Cupriavidus taiwanensis SWF 66322</strain>
        <plasmid evidence="2">cbm2636_mp</plasmid>
    </source>
</reference>
<organism evidence="1 2">
    <name type="scientific">Cupriavidus taiwanensis</name>
    <dbReference type="NCBI Taxonomy" id="164546"/>
    <lineage>
        <taxon>Bacteria</taxon>
        <taxon>Pseudomonadati</taxon>
        <taxon>Pseudomonadota</taxon>
        <taxon>Betaproteobacteria</taxon>
        <taxon>Burkholderiales</taxon>
        <taxon>Burkholderiaceae</taxon>
        <taxon>Cupriavidus</taxon>
    </lineage>
</organism>
<dbReference type="EMBL" id="LT984814">
    <property type="protein sequence ID" value="SPD67923.1"/>
    <property type="molecule type" value="Genomic_DNA"/>
</dbReference>